<comment type="pathway">
    <text evidence="9">One-carbon metabolism; formaldehyde assimilation via serine pathway.</text>
</comment>
<dbReference type="PROSITE" id="PS01217">
    <property type="entry name" value="SUCCINYL_COA_LIG_3"/>
    <property type="match status" value="1"/>
</dbReference>
<evidence type="ECO:0000256" key="1">
    <source>
        <dbReference type="ARBA" id="ARBA00009182"/>
    </source>
</evidence>
<dbReference type="Gene3D" id="3.30.1490.20">
    <property type="entry name" value="ATP-grasp fold, A domain"/>
    <property type="match status" value="1"/>
</dbReference>
<dbReference type="SUPFAM" id="SSF56059">
    <property type="entry name" value="Glutathione synthetase ATP-binding domain-like"/>
    <property type="match status" value="1"/>
</dbReference>
<feature type="binding site" evidence="10">
    <location>
        <position position="211"/>
    </location>
    <ligand>
        <name>Mg(2+)</name>
        <dbReference type="ChEBI" id="CHEBI:18420"/>
    </ligand>
</feature>
<evidence type="ECO:0000256" key="5">
    <source>
        <dbReference type="ARBA" id="ARBA00022741"/>
    </source>
</evidence>
<dbReference type="Gene3D" id="3.40.50.261">
    <property type="entry name" value="Succinyl-CoA synthetase domains"/>
    <property type="match status" value="1"/>
</dbReference>
<dbReference type="GO" id="GO:0006099">
    <property type="term" value="P:tricarboxylic acid cycle"/>
    <property type="evidence" value="ECO:0007669"/>
    <property type="project" value="UniProtKB-UniRule"/>
</dbReference>
<feature type="binding site" evidence="10">
    <location>
        <position position="276"/>
    </location>
    <ligand>
        <name>substrate</name>
        <note>ligand shared with subunit alpha</note>
    </ligand>
</feature>
<feature type="binding site" evidence="10">
    <location>
        <position position="225"/>
    </location>
    <ligand>
        <name>Mg(2+)</name>
        <dbReference type="ChEBI" id="CHEBI:18420"/>
    </ligand>
</feature>
<feature type="domain" description="ATP-grasp fold succinyl-CoA synthetase-type" evidence="12">
    <location>
        <begin position="15"/>
        <end position="215"/>
    </location>
</feature>
<dbReference type="PANTHER" id="PTHR11815:SF10">
    <property type="entry name" value="SUCCINATE--COA LIGASE [GDP-FORMING] SUBUNIT BETA, MITOCHONDRIAL"/>
    <property type="match status" value="1"/>
</dbReference>
<dbReference type="HAMAP" id="MF_00558">
    <property type="entry name" value="Succ_CoA_beta"/>
    <property type="match status" value="1"/>
</dbReference>
<dbReference type="EMBL" id="FOSN01000001">
    <property type="protein sequence ID" value="SFJ98265.1"/>
    <property type="molecule type" value="Genomic_DNA"/>
</dbReference>
<keyword evidence="13" id="KW-0808">Transferase</keyword>
<dbReference type="InterPro" id="IPR013650">
    <property type="entry name" value="ATP-grasp_succ-CoA_synth-type"/>
</dbReference>
<dbReference type="GO" id="GO:0000287">
    <property type="term" value="F:magnesium ion binding"/>
    <property type="evidence" value="ECO:0007669"/>
    <property type="project" value="UniProtKB-UniRule"/>
</dbReference>
<dbReference type="NCBIfam" id="NF010647">
    <property type="entry name" value="PRK14046.1"/>
    <property type="match status" value="1"/>
</dbReference>
<gene>
    <name evidence="10" type="primary">sucC</name>
    <name evidence="13" type="ORF">SAMN05444581_10179</name>
</gene>
<dbReference type="UniPathway" id="UPA00223">
    <property type="reaction ID" value="UER00999"/>
</dbReference>
<evidence type="ECO:0000256" key="8">
    <source>
        <dbReference type="ARBA" id="ARBA00052241"/>
    </source>
</evidence>
<comment type="function">
    <text evidence="10">Succinyl-CoA synthetase functions in the citric acid cycle (TCA), coupling the hydrolysis of succinyl-CoA to the synthesis of either ATP or GTP and thus represents the only step of substrate-level phosphorylation in the TCA. The beta subunit provides nucleotide specificity of the enzyme and binds the substrate succinate, while the binding sites for coenzyme A and phosphate are found in the alpha subunit.</text>
</comment>
<feature type="binding site" evidence="10">
    <location>
        <begin position="65"/>
        <end position="67"/>
    </location>
    <ligand>
        <name>ATP</name>
        <dbReference type="ChEBI" id="CHEBI:30616"/>
    </ligand>
</feature>
<dbReference type="GO" id="GO:0004775">
    <property type="term" value="F:succinate-CoA ligase (ADP-forming) activity"/>
    <property type="evidence" value="ECO:0007669"/>
    <property type="project" value="UniProtKB-UniRule"/>
</dbReference>
<evidence type="ECO:0000256" key="3">
    <source>
        <dbReference type="ARBA" id="ARBA00022598"/>
    </source>
</evidence>
<dbReference type="Proteomes" id="UP000198755">
    <property type="component" value="Unassembled WGS sequence"/>
</dbReference>
<dbReference type="PANTHER" id="PTHR11815">
    <property type="entry name" value="SUCCINYL-COA SYNTHETASE BETA CHAIN"/>
    <property type="match status" value="1"/>
</dbReference>
<evidence type="ECO:0000256" key="7">
    <source>
        <dbReference type="ARBA" id="ARBA00022842"/>
    </source>
</evidence>
<reference evidence="13 14" key="1">
    <citation type="submission" date="2016-10" db="EMBL/GenBank/DDBJ databases">
        <authorList>
            <person name="de Groot N.N."/>
        </authorList>
    </citation>
    <scope>NUCLEOTIDE SEQUENCE [LARGE SCALE GENOMIC DNA]</scope>
    <source>
        <strain evidence="13 14">NE2</strain>
    </source>
</reference>
<dbReference type="InterPro" id="IPR005811">
    <property type="entry name" value="SUCC_ACL_C"/>
</dbReference>
<dbReference type="Gene3D" id="3.30.470.20">
    <property type="entry name" value="ATP-grasp fold, B domain"/>
    <property type="match status" value="1"/>
</dbReference>
<comment type="subunit">
    <text evidence="10">Heterotetramer of two alpha and two beta subunits.</text>
</comment>
<dbReference type="GO" id="GO:0005829">
    <property type="term" value="C:cytosol"/>
    <property type="evidence" value="ECO:0007669"/>
    <property type="project" value="TreeGrafter"/>
</dbReference>
<dbReference type="GO" id="GO:0005524">
    <property type="term" value="F:ATP binding"/>
    <property type="evidence" value="ECO:0007669"/>
    <property type="project" value="UniProtKB-UniRule"/>
</dbReference>
<keyword evidence="2 10" id="KW-0816">Tricarboxylic acid cycle</keyword>
<organism evidence="13 14">
    <name type="scientific">Methylocapsa palsarum</name>
    <dbReference type="NCBI Taxonomy" id="1612308"/>
    <lineage>
        <taxon>Bacteria</taxon>
        <taxon>Pseudomonadati</taxon>
        <taxon>Pseudomonadota</taxon>
        <taxon>Alphaproteobacteria</taxon>
        <taxon>Hyphomicrobiales</taxon>
        <taxon>Beijerinckiaceae</taxon>
        <taxon>Methylocapsa</taxon>
    </lineage>
</organism>
<comment type="pathway">
    <text evidence="10">Carbohydrate metabolism; tricarboxylic acid cycle; succinate from succinyl-CoA (ligase route): step 1/1.</text>
</comment>
<dbReference type="PIRSF" id="PIRSF001554">
    <property type="entry name" value="SucCS_beta"/>
    <property type="match status" value="1"/>
</dbReference>
<keyword evidence="7 10" id="KW-0460">Magnesium</keyword>
<comment type="cofactor">
    <cofactor evidence="10">
        <name>Mg(2+)</name>
        <dbReference type="ChEBI" id="CHEBI:18420"/>
    </cofactor>
    <text evidence="10">Binds 1 Mg(2+) ion per subunit.</text>
</comment>
<dbReference type="GO" id="GO:0006104">
    <property type="term" value="P:succinyl-CoA metabolic process"/>
    <property type="evidence" value="ECO:0007669"/>
    <property type="project" value="TreeGrafter"/>
</dbReference>
<evidence type="ECO:0000259" key="11">
    <source>
        <dbReference type="Pfam" id="PF00549"/>
    </source>
</evidence>
<dbReference type="FunFam" id="3.40.50.261:FF:000001">
    <property type="entry name" value="Succinate--CoA ligase [ADP-forming] subunit beta"/>
    <property type="match status" value="1"/>
</dbReference>
<evidence type="ECO:0000256" key="2">
    <source>
        <dbReference type="ARBA" id="ARBA00022532"/>
    </source>
</evidence>
<dbReference type="GO" id="GO:0016301">
    <property type="term" value="F:kinase activity"/>
    <property type="evidence" value="ECO:0007669"/>
    <property type="project" value="UniProtKB-KW"/>
</dbReference>
<dbReference type="InterPro" id="IPR005809">
    <property type="entry name" value="Succ_CoA_ligase-like_bsu"/>
</dbReference>
<accession>A0A1I3VSQ4</accession>
<dbReference type="STRING" id="1612308.SAMN05444581_10179"/>
<keyword evidence="3 10" id="KW-0436">Ligase</keyword>
<dbReference type="NCBIfam" id="TIGR01016">
    <property type="entry name" value="sucCoAbeta"/>
    <property type="match status" value="1"/>
</dbReference>
<dbReference type="InterPro" id="IPR013815">
    <property type="entry name" value="ATP_grasp_subdomain_1"/>
</dbReference>
<keyword evidence="6 10" id="KW-0067">ATP-binding</keyword>
<comment type="similarity">
    <text evidence="1 10">Belongs to the succinate/malate CoA ligase beta subunit family.</text>
</comment>
<keyword evidence="5 10" id="KW-0547">Nucleotide-binding</keyword>
<feature type="binding site" evidence="10">
    <location>
        <position position="114"/>
    </location>
    <ligand>
        <name>ATP</name>
        <dbReference type="ChEBI" id="CHEBI:30616"/>
    </ligand>
</feature>
<dbReference type="GO" id="GO:0050074">
    <property type="term" value="F:malate-CoA ligase activity"/>
    <property type="evidence" value="ECO:0007669"/>
    <property type="project" value="UniProtKB-EC"/>
</dbReference>
<evidence type="ECO:0000313" key="13">
    <source>
        <dbReference type="EMBL" id="SFJ98265.1"/>
    </source>
</evidence>
<evidence type="ECO:0000256" key="4">
    <source>
        <dbReference type="ARBA" id="ARBA00022723"/>
    </source>
</evidence>
<comment type="catalytic activity">
    <reaction evidence="10">
        <text>succinate + ATP + CoA = succinyl-CoA + ADP + phosphate</text>
        <dbReference type="Rhea" id="RHEA:17661"/>
        <dbReference type="ChEBI" id="CHEBI:30031"/>
        <dbReference type="ChEBI" id="CHEBI:30616"/>
        <dbReference type="ChEBI" id="CHEBI:43474"/>
        <dbReference type="ChEBI" id="CHEBI:57287"/>
        <dbReference type="ChEBI" id="CHEBI:57292"/>
        <dbReference type="ChEBI" id="CHEBI:456216"/>
        <dbReference type="EC" id="6.2.1.5"/>
    </reaction>
</comment>
<comment type="catalytic activity">
    <reaction evidence="8">
        <text>(S)-malate + ATP + CoA = (S)-malyl-CoA + ADP + phosphate</text>
        <dbReference type="Rhea" id="RHEA:26193"/>
        <dbReference type="ChEBI" id="CHEBI:15589"/>
        <dbReference type="ChEBI" id="CHEBI:30616"/>
        <dbReference type="ChEBI" id="CHEBI:43474"/>
        <dbReference type="ChEBI" id="CHEBI:57287"/>
        <dbReference type="ChEBI" id="CHEBI:57317"/>
        <dbReference type="ChEBI" id="CHEBI:456216"/>
        <dbReference type="EC" id="6.2.1.9"/>
    </reaction>
</comment>
<dbReference type="GO" id="GO:0042709">
    <property type="term" value="C:succinate-CoA ligase complex"/>
    <property type="evidence" value="ECO:0007669"/>
    <property type="project" value="TreeGrafter"/>
</dbReference>
<feature type="binding site" evidence="10">
    <location>
        <position position="119"/>
    </location>
    <ligand>
        <name>ATP</name>
        <dbReference type="ChEBI" id="CHEBI:30616"/>
    </ligand>
</feature>
<dbReference type="FunFam" id="3.30.1490.20:FF:000002">
    <property type="entry name" value="Succinate--CoA ligase [ADP-forming] subunit beta"/>
    <property type="match status" value="1"/>
</dbReference>
<dbReference type="SUPFAM" id="SSF52210">
    <property type="entry name" value="Succinyl-CoA synthetase domains"/>
    <property type="match status" value="1"/>
</dbReference>
<dbReference type="NCBIfam" id="NF001913">
    <property type="entry name" value="PRK00696.1"/>
    <property type="match status" value="1"/>
</dbReference>
<dbReference type="InterPro" id="IPR017866">
    <property type="entry name" value="Succ-CoA_synthase_bsu_CS"/>
</dbReference>
<proteinExistence type="inferred from homology"/>
<dbReference type="AlphaFoldDB" id="A0A1I3VSQ4"/>
<dbReference type="Pfam" id="PF08442">
    <property type="entry name" value="ATP-grasp_2"/>
    <property type="match status" value="1"/>
</dbReference>
<feature type="binding site" evidence="10">
    <location>
        <position position="58"/>
    </location>
    <ligand>
        <name>ATP</name>
        <dbReference type="ChEBI" id="CHEBI:30616"/>
    </ligand>
</feature>
<evidence type="ECO:0000259" key="12">
    <source>
        <dbReference type="Pfam" id="PF08442"/>
    </source>
</evidence>
<keyword evidence="4 10" id="KW-0479">Metal-binding</keyword>
<sequence length="408" mass="43963">MRSGQQKSEEGKLDIHEYQAKEILGNFGVATPRGAIAYSPDQAVYCATELGGWHWAVKAQIHSGGRGKAGGVKLCKTYNEVRAAATELLGKTLVTNQTGPEGKVVQRVYIEAAEPFEREIYLGFVLDRKVERVRIIASRFGGMEIEEIAKTHPEEILQVVVEPAVGLQAFEARELAFGLGLNLKQVSRAVSTILGCYRAFRDLDATMVEINPLVITKDDRVLALDAKMSFDDNALFRRGAVSDMRDHSQEDPREVQAAEHNLNYVGLDGNIGCIVNGAGLAMATMDMIKYAGGNPANFLDVGGGASPERVAAAFRLVLSDRNVRAILVNVFAGINRCDWVAEGVVKACREINVDVPLIVRLSGTNYEAGRDIIKKSGLPIISADTLAEAAKAAVNAAETAPPRKSGAA</sequence>
<feature type="binding site" evidence="10">
    <location>
        <position position="111"/>
    </location>
    <ligand>
        <name>ATP</name>
        <dbReference type="ChEBI" id="CHEBI:30616"/>
    </ligand>
</feature>
<evidence type="ECO:0000256" key="9">
    <source>
        <dbReference type="ARBA" id="ARBA00060690"/>
    </source>
</evidence>
<evidence type="ECO:0000256" key="6">
    <source>
        <dbReference type="ARBA" id="ARBA00022840"/>
    </source>
</evidence>
<keyword evidence="14" id="KW-1185">Reference proteome</keyword>
<dbReference type="GO" id="GO:0004776">
    <property type="term" value="F:succinate-CoA ligase (GDP-forming) activity"/>
    <property type="evidence" value="ECO:0007669"/>
    <property type="project" value="RHEA"/>
</dbReference>
<dbReference type="EC" id="6.2.1.5" evidence="10"/>
<feature type="domain" description="ATP-citrate synthase/succinyl-CoA ligase C-terminal" evidence="11">
    <location>
        <begin position="274"/>
        <end position="394"/>
    </location>
</feature>
<evidence type="ECO:0000313" key="14">
    <source>
        <dbReference type="Proteomes" id="UP000198755"/>
    </source>
</evidence>
<dbReference type="Pfam" id="PF00549">
    <property type="entry name" value="Ligase_CoA"/>
    <property type="match status" value="1"/>
</dbReference>
<name>A0A1I3VSQ4_9HYPH</name>
<dbReference type="FunFam" id="3.30.470.20:FF:000002">
    <property type="entry name" value="Succinate--CoA ligase [ADP-forming] subunit beta"/>
    <property type="match status" value="1"/>
</dbReference>
<keyword evidence="13" id="KW-0418">Kinase</keyword>
<protein>
    <recommendedName>
        <fullName evidence="10">Succinate--CoA ligase [ADP-forming] subunit beta</fullName>
        <ecNumber evidence="10">6.2.1.5</ecNumber>
    </recommendedName>
    <alternativeName>
        <fullName evidence="10">Succinyl-CoA synthetase subunit beta</fullName>
        <shortName evidence="10">SCS-beta</shortName>
    </alternativeName>
</protein>
<comment type="catalytic activity">
    <reaction evidence="10">
        <text>GTP + succinate + CoA = succinyl-CoA + GDP + phosphate</text>
        <dbReference type="Rhea" id="RHEA:22120"/>
        <dbReference type="ChEBI" id="CHEBI:30031"/>
        <dbReference type="ChEBI" id="CHEBI:37565"/>
        <dbReference type="ChEBI" id="CHEBI:43474"/>
        <dbReference type="ChEBI" id="CHEBI:57287"/>
        <dbReference type="ChEBI" id="CHEBI:57292"/>
        <dbReference type="ChEBI" id="CHEBI:58189"/>
    </reaction>
</comment>
<comment type="caution">
    <text evidence="10">Lacks conserved residue(s) required for the propagation of feature annotation.</text>
</comment>
<dbReference type="InterPro" id="IPR016102">
    <property type="entry name" value="Succinyl-CoA_synth-like"/>
</dbReference>
<evidence type="ECO:0000256" key="10">
    <source>
        <dbReference type="HAMAP-Rule" id="MF_00558"/>
    </source>
</evidence>